<dbReference type="VEuPathDB" id="VectorBase:ISCW013148"/>
<dbReference type="EMBL" id="ABJB011025856">
    <property type="status" value="NOT_ANNOTATED_CDS"/>
    <property type="molecule type" value="Genomic_DNA"/>
</dbReference>
<feature type="region of interest" description="Disordered" evidence="1">
    <location>
        <begin position="31"/>
        <end position="52"/>
    </location>
</feature>
<evidence type="ECO:0000313" key="3">
    <source>
        <dbReference type="EnsemblMetazoa" id="ISCW013148-PA"/>
    </source>
</evidence>
<evidence type="ECO:0000256" key="1">
    <source>
        <dbReference type="SAM" id="MobiDB-lite"/>
    </source>
</evidence>
<reference evidence="2 4" key="1">
    <citation type="submission" date="2008-03" db="EMBL/GenBank/DDBJ databases">
        <title>Annotation of Ixodes scapularis.</title>
        <authorList>
            <consortium name="Ixodes scapularis Genome Project Consortium"/>
            <person name="Caler E."/>
            <person name="Hannick L.I."/>
            <person name="Bidwell S."/>
            <person name="Joardar V."/>
            <person name="Thiagarajan M."/>
            <person name="Amedeo P."/>
            <person name="Galinsky K.J."/>
            <person name="Schobel S."/>
            <person name="Inman J."/>
            <person name="Hostetler J."/>
            <person name="Miller J."/>
            <person name="Hammond M."/>
            <person name="Megy K."/>
            <person name="Lawson D."/>
            <person name="Kodira C."/>
            <person name="Sutton G."/>
            <person name="Meyer J."/>
            <person name="Hill C.A."/>
            <person name="Birren B."/>
            <person name="Nene V."/>
            <person name="Collins F."/>
            <person name="Alarcon-Chaidez F."/>
            <person name="Wikel S."/>
            <person name="Strausberg R."/>
        </authorList>
    </citation>
    <scope>NUCLEOTIDE SEQUENCE [LARGE SCALE GENOMIC DNA]</scope>
    <source>
        <strain evidence="4">Wikel</strain>
        <strain evidence="2">Wikel colony</strain>
    </source>
</reference>
<dbReference type="Proteomes" id="UP000001555">
    <property type="component" value="Unassembled WGS sequence"/>
</dbReference>
<dbReference type="HOGENOM" id="CLU_3089567_0_0_1"/>
<proteinExistence type="predicted"/>
<dbReference type="EMBL" id="DS907140">
    <property type="protein sequence ID" value="EEC16517.1"/>
    <property type="molecule type" value="Genomic_DNA"/>
</dbReference>
<dbReference type="PaxDb" id="6945-B7QCE5"/>
<evidence type="ECO:0000313" key="2">
    <source>
        <dbReference type="EMBL" id="EEC16517.1"/>
    </source>
</evidence>
<dbReference type="AlphaFoldDB" id="B7QCE5"/>
<dbReference type="VEuPathDB" id="VectorBase:ISCI013148"/>
<gene>
    <name evidence="2" type="ORF">IscW_ISCW013148</name>
</gene>
<dbReference type="InParanoid" id="B7QCE5"/>
<protein>
    <submittedName>
        <fullName evidence="2 3">Uncharacterized protein</fullName>
    </submittedName>
</protein>
<dbReference type="EnsemblMetazoa" id="ISCW013148-RA">
    <property type="protein sequence ID" value="ISCW013148-PA"/>
    <property type="gene ID" value="ISCW013148"/>
</dbReference>
<organism>
    <name type="scientific">Ixodes scapularis</name>
    <name type="common">Black-legged tick</name>
    <name type="synonym">Deer tick</name>
    <dbReference type="NCBI Taxonomy" id="6945"/>
    <lineage>
        <taxon>Eukaryota</taxon>
        <taxon>Metazoa</taxon>
        <taxon>Ecdysozoa</taxon>
        <taxon>Arthropoda</taxon>
        <taxon>Chelicerata</taxon>
        <taxon>Arachnida</taxon>
        <taxon>Acari</taxon>
        <taxon>Parasitiformes</taxon>
        <taxon>Ixodida</taxon>
        <taxon>Ixodoidea</taxon>
        <taxon>Ixodidae</taxon>
        <taxon>Ixodinae</taxon>
        <taxon>Ixodes</taxon>
    </lineage>
</organism>
<feature type="compositionally biased region" description="Low complexity" evidence="1">
    <location>
        <begin position="33"/>
        <end position="46"/>
    </location>
</feature>
<name>B7QCE5_IXOSC</name>
<sequence>MDASEDSGCTAVCSLGCGCLPPMTRFKMASVNSAGSTSRSVQSSTSPDAAEL</sequence>
<evidence type="ECO:0000313" key="4">
    <source>
        <dbReference type="Proteomes" id="UP000001555"/>
    </source>
</evidence>
<accession>B7QCE5</accession>
<reference evidence="3" key="2">
    <citation type="submission" date="2020-05" db="UniProtKB">
        <authorList>
            <consortium name="EnsemblMetazoa"/>
        </authorList>
    </citation>
    <scope>IDENTIFICATION</scope>
    <source>
        <strain evidence="3">wikel</strain>
    </source>
</reference>
<keyword evidence="4" id="KW-1185">Reference proteome</keyword>